<feature type="domain" description="Transglutaminase-like" evidence="3">
    <location>
        <begin position="475"/>
        <end position="549"/>
    </location>
</feature>
<dbReference type="Gene3D" id="3.10.620.30">
    <property type="match status" value="1"/>
</dbReference>
<feature type="compositionally biased region" description="Basic and acidic residues" evidence="1">
    <location>
        <begin position="573"/>
        <end position="594"/>
    </location>
</feature>
<feature type="transmembrane region" description="Helical" evidence="2">
    <location>
        <begin position="66"/>
        <end position="84"/>
    </location>
</feature>
<evidence type="ECO:0000259" key="3">
    <source>
        <dbReference type="SMART" id="SM00460"/>
    </source>
</evidence>
<dbReference type="Pfam" id="PF01841">
    <property type="entry name" value="Transglut_core"/>
    <property type="match status" value="1"/>
</dbReference>
<organism evidence="4 5">
    <name type="scientific">Sporosarcina luteola</name>
    <dbReference type="NCBI Taxonomy" id="582850"/>
    <lineage>
        <taxon>Bacteria</taxon>
        <taxon>Bacillati</taxon>
        <taxon>Bacillota</taxon>
        <taxon>Bacilli</taxon>
        <taxon>Bacillales</taxon>
        <taxon>Caryophanaceae</taxon>
        <taxon>Sporosarcina</taxon>
    </lineage>
</organism>
<feature type="transmembrane region" description="Helical" evidence="2">
    <location>
        <begin position="36"/>
        <end position="54"/>
    </location>
</feature>
<dbReference type="PANTHER" id="PTHR42736:SF1">
    <property type="entry name" value="PROTEIN-GLUTAMINE GAMMA-GLUTAMYLTRANSFERASE"/>
    <property type="match status" value="1"/>
</dbReference>
<feature type="transmembrane region" description="Helical" evidence="2">
    <location>
        <begin position="197"/>
        <end position="219"/>
    </location>
</feature>
<dbReference type="SUPFAM" id="SSF54001">
    <property type="entry name" value="Cysteine proteinases"/>
    <property type="match status" value="1"/>
</dbReference>
<evidence type="ECO:0000256" key="1">
    <source>
        <dbReference type="SAM" id="MobiDB-lite"/>
    </source>
</evidence>
<dbReference type="InterPro" id="IPR002931">
    <property type="entry name" value="Transglutaminase-like"/>
</dbReference>
<name>A0A511Z8T8_9BACL</name>
<comment type="caution">
    <text evidence="4">The sequence shown here is derived from an EMBL/GenBank/DDBJ whole genome shotgun (WGS) entry which is preliminary data.</text>
</comment>
<dbReference type="AlphaFoldDB" id="A0A511Z8T8"/>
<dbReference type="InterPro" id="IPR052901">
    <property type="entry name" value="Bact_TGase-like"/>
</dbReference>
<feature type="region of interest" description="Disordered" evidence="1">
    <location>
        <begin position="563"/>
        <end position="594"/>
    </location>
</feature>
<protein>
    <recommendedName>
        <fullName evidence="3">Transglutaminase-like domain-containing protein</fullName>
    </recommendedName>
</protein>
<feature type="transmembrane region" description="Helical" evidence="2">
    <location>
        <begin position="613"/>
        <end position="630"/>
    </location>
</feature>
<accession>A0A511Z8T8</accession>
<dbReference type="Proteomes" id="UP000321901">
    <property type="component" value="Unassembled WGS sequence"/>
</dbReference>
<dbReference type="RefSeq" id="WP_147058183.1">
    <property type="nucleotide sequence ID" value="NZ_BJYL01000027.1"/>
</dbReference>
<feature type="transmembrane region" description="Helical" evidence="2">
    <location>
        <begin position="141"/>
        <end position="160"/>
    </location>
</feature>
<proteinExistence type="predicted"/>
<evidence type="ECO:0000256" key="2">
    <source>
        <dbReference type="SAM" id="Phobius"/>
    </source>
</evidence>
<keyword evidence="2" id="KW-0472">Membrane</keyword>
<keyword evidence="2" id="KW-0812">Transmembrane</keyword>
<gene>
    <name evidence="4" type="primary">yebA</name>
    <name evidence="4" type="ORF">SLU01_21780</name>
</gene>
<evidence type="ECO:0000313" key="5">
    <source>
        <dbReference type="Proteomes" id="UP000321901"/>
    </source>
</evidence>
<feature type="transmembrane region" description="Helical" evidence="2">
    <location>
        <begin position="116"/>
        <end position="134"/>
    </location>
</feature>
<dbReference type="InterPro" id="IPR038765">
    <property type="entry name" value="Papain-like_cys_pep_sf"/>
</dbReference>
<dbReference type="SMART" id="SM00460">
    <property type="entry name" value="TGc"/>
    <property type="match status" value="1"/>
</dbReference>
<keyword evidence="5" id="KW-1185">Reference proteome</keyword>
<dbReference type="InterPro" id="IPR021878">
    <property type="entry name" value="TgpA_N"/>
</dbReference>
<feature type="transmembrane region" description="Helical" evidence="2">
    <location>
        <begin position="12"/>
        <end position="30"/>
    </location>
</feature>
<reference evidence="4 5" key="1">
    <citation type="submission" date="2019-07" db="EMBL/GenBank/DDBJ databases">
        <title>Whole genome shotgun sequence of Sporosarcina luteola NBRC 105378.</title>
        <authorList>
            <person name="Hosoyama A."/>
            <person name="Uohara A."/>
            <person name="Ohji S."/>
            <person name="Ichikawa N."/>
        </authorList>
    </citation>
    <scope>NUCLEOTIDE SEQUENCE [LARGE SCALE GENOMIC DNA]</scope>
    <source>
        <strain evidence="4 5">NBRC 105378</strain>
    </source>
</reference>
<feature type="transmembrane region" description="Helical" evidence="2">
    <location>
        <begin position="166"/>
        <end position="185"/>
    </location>
</feature>
<sequence>MNEGKIDVRFLMLMYALAFVLLWEWLLPVVELTDTEYIGIFLWFIGISFLFGLLRMKWWIAVPLKIIYLFWSLHFVFFKMPFFSKESVSLLISDLMSNFAIITTGDWGSITNPMRTVLFFVLLWMTIYLIRHWIEVRKSILLFYVMTVVFISVLDTFSSYAADGAVFRVMVTGLLLIGLLTISRLSAKHGRKMNTGMFAAFSLPLLFAVIGSSAFASVMPDKGPAWADPIPFLKSVVQGEGVGSGSGSVVSKSGYDPDDSRLGGSFSQDDTLIFSAVVPKKQYWKIETKNTYTGKGWEQTPVERSPVNIVPGSLFGASSDILEGSDVLRAEVTIQEQLPYLVYPYGTSKIHTRTDVVLQNQEETGQFWAMKDSEKFELDSFGIDLSEQNFSLKALQETSMDDYSLESEDFTQYLQLPNDLPERVSELATQITGSEESVYEKAKSIERYFNRGGFSYDQQDVAIPKGNEDYVDQFLFDTKRGYCDNFSTSMVVMLRAVDIPARWVKGFAPGETERNSKGKTEHKITNNEAHSWVEAYIPGFGWMPFEPTIGFSNLTDIDYDLETDMSDPETPNMEERERPEKEKEEVPAATKSDDGGFGSFFKPIGDFLSKHKWIGIIGSVLILYIVWKIYSNRGKWVPRLLVHSYRKRKADWNLYKKQYKSLLKQLERFGIKRSDSMTLSEYAKTVDTYFGGRQMGMLTAAYEQGIYGGYTSNLDWTSLQEIWEDLIIRATG</sequence>
<dbReference type="PANTHER" id="PTHR42736">
    <property type="entry name" value="PROTEIN-GLUTAMINE GAMMA-GLUTAMYLTRANSFERASE"/>
    <property type="match status" value="1"/>
</dbReference>
<evidence type="ECO:0000313" key="4">
    <source>
        <dbReference type="EMBL" id="GEN83866.1"/>
    </source>
</evidence>
<dbReference type="Pfam" id="PF11992">
    <property type="entry name" value="TgpA_N"/>
    <property type="match status" value="1"/>
</dbReference>
<dbReference type="EMBL" id="BJYL01000027">
    <property type="protein sequence ID" value="GEN83866.1"/>
    <property type="molecule type" value="Genomic_DNA"/>
</dbReference>
<keyword evidence="2" id="KW-1133">Transmembrane helix</keyword>
<dbReference type="OrthoDB" id="9804872at2"/>